<name>A0A1E3BK35_ASPCR</name>
<feature type="compositionally biased region" description="Basic and acidic residues" evidence="1">
    <location>
        <begin position="35"/>
        <end position="69"/>
    </location>
</feature>
<dbReference type="InterPro" id="IPR018824">
    <property type="entry name" value="Conidiation-specific_6"/>
</dbReference>
<dbReference type="AlphaFoldDB" id="A0A1E3BK35"/>
<dbReference type="EMBL" id="JXNT01000003">
    <property type="protein sequence ID" value="ODM20726.1"/>
    <property type="molecule type" value="Genomic_DNA"/>
</dbReference>
<dbReference type="Proteomes" id="UP000094569">
    <property type="component" value="Unassembled WGS sequence"/>
</dbReference>
<dbReference type="PANTHER" id="PTHR36576">
    <property type="entry name" value="UPF0654 PROTEIN C11D3.01C-RELATED"/>
    <property type="match status" value="1"/>
</dbReference>
<dbReference type="Pfam" id="PF10346">
    <property type="entry name" value="Con-6"/>
    <property type="match status" value="2"/>
</dbReference>
<dbReference type="VEuPathDB" id="FungiDB:SI65_03779"/>
<evidence type="ECO:0008006" key="4">
    <source>
        <dbReference type="Google" id="ProtNLM"/>
    </source>
</evidence>
<dbReference type="GO" id="GO:0005737">
    <property type="term" value="C:cytoplasm"/>
    <property type="evidence" value="ECO:0007669"/>
    <property type="project" value="TreeGrafter"/>
</dbReference>
<dbReference type="InterPro" id="IPR052670">
    <property type="entry name" value="UPF0654_domain"/>
</dbReference>
<organism evidence="2 3">
    <name type="scientific">Aspergillus cristatus</name>
    <name type="common">Chinese Fuzhuan brick tea-fermentation fungus</name>
    <name type="synonym">Eurotium cristatum</name>
    <dbReference type="NCBI Taxonomy" id="573508"/>
    <lineage>
        <taxon>Eukaryota</taxon>
        <taxon>Fungi</taxon>
        <taxon>Dikarya</taxon>
        <taxon>Ascomycota</taxon>
        <taxon>Pezizomycotina</taxon>
        <taxon>Eurotiomycetes</taxon>
        <taxon>Eurotiomycetidae</taxon>
        <taxon>Eurotiales</taxon>
        <taxon>Aspergillaceae</taxon>
        <taxon>Aspergillus</taxon>
        <taxon>Aspergillus subgen. Aspergillus</taxon>
    </lineage>
</organism>
<sequence>MSYSRENNEVSASGEDMVNAMRGYKATLHNPRVSNEAKQHAQDVLDNEIHGNKPRQDLYEVRQRNKEPTRVAGGLKAAQENPRVTDRGKKQAGDKLNRLGEQTQQPEE</sequence>
<evidence type="ECO:0000313" key="2">
    <source>
        <dbReference type="EMBL" id="ODM20726.1"/>
    </source>
</evidence>
<gene>
    <name evidence="2" type="ORF">SI65_03779</name>
</gene>
<proteinExistence type="predicted"/>
<evidence type="ECO:0000313" key="3">
    <source>
        <dbReference type="Proteomes" id="UP000094569"/>
    </source>
</evidence>
<dbReference type="PANTHER" id="PTHR36576:SF2">
    <property type="entry name" value="PROTEIN CON-6, PUTATIVE (AFU_ORTHOLOGUE AFUA_4G03615)-RELATED"/>
    <property type="match status" value="1"/>
</dbReference>
<dbReference type="OrthoDB" id="5419162at2759"/>
<reference evidence="2 3" key="1">
    <citation type="journal article" date="2016" name="BMC Genomics">
        <title>Comparative genomic and transcriptomic analyses of the Fuzhuan brick tea-fermentation fungus Aspergillus cristatus.</title>
        <authorList>
            <person name="Ge Y."/>
            <person name="Wang Y."/>
            <person name="Liu Y."/>
            <person name="Tan Y."/>
            <person name="Ren X."/>
            <person name="Zhang X."/>
            <person name="Hyde K.D."/>
            <person name="Liu Y."/>
            <person name="Liu Z."/>
        </authorList>
    </citation>
    <scope>NUCLEOTIDE SEQUENCE [LARGE SCALE GENOMIC DNA]</scope>
    <source>
        <strain evidence="2 3">GZAAS20.1005</strain>
    </source>
</reference>
<feature type="compositionally biased region" description="Basic and acidic residues" evidence="1">
    <location>
        <begin position="83"/>
        <end position="98"/>
    </location>
</feature>
<accession>A0A1E3BK35</accession>
<evidence type="ECO:0000256" key="1">
    <source>
        <dbReference type="SAM" id="MobiDB-lite"/>
    </source>
</evidence>
<comment type="caution">
    <text evidence="2">The sequence shown here is derived from an EMBL/GenBank/DDBJ whole genome shotgun (WGS) entry which is preliminary data.</text>
</comment>
<keyword evidence="3" id="KW-1185">Reference proteome</keyword>
<feature type="region of interest" description="Disordered" evidence="1">
    <location>
        <begin position="35"/>
        <end position="108"/>
    </location>
</feature>
<protein>
    <recommendedName>
        <fullName evidence="4">Conidiation-specific protein 6</fullName>
    </recommendedName>
</protein>